<evidence type="ECO:0000256" key="1">
    <source>
        <dbReference type="ARBA" id="ARBA00007689"/>
    </source>
</evidence>
<gene>
    <name evidence="4" type="ORF">N5I87_15340</name>
    <name evidence="3" type="ORF">N5J06_10690</name>
</gene>
<feature type="domain" description="YCII-related" evidence="2">
    <location>
        <begin position="1"/>
        <end position="111"/>
    </location>
</feature>
<comment type="similarity">
    <text evidence="1">Belongs to the YciI family.</text>
</comment>
<comment type="caution">
    <text evidence="4">The sequence shown here is derived from an EMBL/GenBank/DDBJ whole genome shotgun (WGS) entry which is preliminary data.</text>
</comment>
<evidence type="ECO:0000313" key="3">
    <source>
        <dbReference type="EMBL" id="MCT7311414.1"/>
    </source>
</evidence>
<sequence length="143" mass="15970">MRFMILRLADKDTEASVMPSEELLTTMGKYMEDLAKAGVLLGGEGLHPSSRGARVEFKGGKPTVIDGPFAEAKELIAGYTMLQVKSEEEALEWVKRWPALDAGGNVRLEIRRVFEAEDFGAEFTPEAREREERLRAELAAKQQ</sequence>
<evidence type="ECO:0000313" key="6">
    <source>
        <dbReference type="Proteomes" id="UP001164420"/>
    </source>
</evidence>
<dbReference type="SUPFAM" id="SSF54909">
    <property type="entry name" value="Dimeric alpha+beta barrel"/>
    <property type="match status" value="1"/>
</dbReference>
<dbReference type="Proteomes" id="UP001164420">
    <property type="component" value="Unassembled WGS sequence"/>
</dbReference>
<dbReference type="Gene3D" id="3.30.70.1060">
    <property type="entry name" value="Dimeric alpha+beta barrel"/>
    <property type="match status" value="1"/>
</dbReference>
<dbReference type="PANTHER" id="PTHR35174:SF4">
    <property type="entry name" value="BLL7163 PROTEIN"/>
    <property type="match status" value="1"/>
</dbReference>
<name>A0AAE3I492_9RALS</name>
<dbReference type="InterPro" id="IPR005545">
    <property type="entry name" value="YCII"/>
</dbReference>
<accession>A0AAE3I492</accession>
<organism evidence="4 5">
    <name type="scientific">Ralstonia mojiangensis</name>
    <dbReference type="NCBI Taxonomy" id="2953895"/>
    <lineage>
        <taxon>Bacteria</taxon>
        <taxon>Pseudomonadati</taxon>
        <taxon>Pseudomonadota</taxon>
        <taxon>Betaproteobacteria</taxon>
        <taxon>Burkholderiales</taxon>
        <taxon>Burkholderiaceae</taxon>
        <taxon>Ralstonia</taxon>
    </lineage>
</organism>
<evidence type="ECO:0000313" key="5">
    <source>
        <dbReference type="Proteomes" id="UP001164374"/>
    </source>
</evidence>
<evidence type="ECO:0000259" key="2">
    <source>
        <dbReference type="Pfam" id="PF03795"/>
    </source>
</evidence>
<dbReference type="RefSeq" id="WP_252693658.1">
    <property type="nucleotide sequence ID" value="NZ_JAMXHU010000004.1"/>
</dbReference>
<keyword evidence="6" id="KW-1185">Reference proteome</keyword>
<reference evidence="4 6" key="1">
    <citation type="journal article" date="2023" name="Front. Microbiol.">
        <title>Ralstonia chuxiongensis sp. nov., Ralstonia mojiangensis sp. nov., and Ralstonia soli sp. nov., isolated from tobacco fields, are three novel species in the family Burkholderiaceae.</title>
        <authorList>
            <person name="Lu C.H."/>
            <person name="Zhang Y.Y."/>
            <person name="Jiang N."/>
            <person name="Chen W."/>
            <person name="Shao X."/>
            <person name="Zhao Z.M."/>
            <person name="Lu W.L."/>
            <person name="Hu X."/>
            <person name="Xi Y.X."/>
            <person name="Zou S.Y."/>
            <person name="Wei Q.J."/>
            <person name="Lin Z.L."/>
            <person name="Gong L."/>
            <person name="Gai X.T."/>
            <person name="Zhang L.Q."/>
            <person name="Li J.Y."/>
            <person name="Jin Y."/>
            <person name="Xia Z.Y."/>
        </authorList>
    </citation>
    <scope>NUCLEOTIDE SEQUENCE</scope>
    <source>
        <strain evidence="4">22TCCZM01-4</strain>
        <strain evidence="3 6">22TCJT01-1</strain>
    </source>
</reference>
<dbReference type="PANTHER" id="PTHR35174">
    <property type="entry name" value="BLL7171 PROTEIN-RELATED"/>
    <property type="match status" value="1"/>
</dbReference>
<proteinExistence type="inferred from homology"/>
<dbReference type="Pfam" id="PF03795">
    <property type="entry name" value="YCII"/>
    <property type="match status" value="1"/>
</dbReference>
<dbReference type="Proteomes" id="UP001164374">
    <property type="component" value="Unassembled WGS sequence"/>
</dbReference>
<dbReference type="AlphaFoldDB" id="A0AAE3I492"/>
<dbReference type="InterPro" id="IPR011008">
    <property type="entry name" value="Dimeric_a/b-barrel"/>
</dbReference>
<evidence type="ECO:0000313" key="4">
    <source>
        <dbReference type="EMBL" id="MCT7317383.1"/>
    </source>
</evidence>
<reference evidence="4" key="2">
    <citation type="submission" date="2023-02" db="EMBL/GenBank/DDBJ databases">
        <authorList>
            <person name="Lu C.-H."/>
        </authorList>
    </citation>
    <scope>NUCLEOTIDE SEQUENCE</scope>
    <source>
        <strain evidence="4">22TCCZM01-4</strain>
        <strain evidence="3">22TCJT01-1</strain>
    </source>
</reference>
<dbReference type="EMBL" id="JAOCQJ010000004">
    <property type="protein sequence ID" value="MCT7317383.1"/>
    <property type="molecule type" value="Genomic_DNA"/>
</dbReference>
<dbReference type="EMBL" id="JAOCQI010000002">
    <property type="protein sequence ID" value="MCT7311414.1"/>
    <property type="molecule type" value="Genomic_DNA"/>
</dbReference>
<protein>
    <submittedName>
        <fullName evidence="4">YciI family protein</fullName>
    </submittedName>
</protein>